<evidence type="ECO:0000313" key="3">
    <source>
        <dbReference type="Proteomes" id="UP000224006"/>
    </source>
</evidence>
<feature type="compositionally biased region" description="Basic and acidic residues" evidence="1">
    <location>
        <begin position="108"/>
        <end position="122"/>
    </location>
</feature>
<feature type="compositionally biased region" description="Low complexity" evidence="1">
    <location>
        <begin position="442"/>
        <end position="451"/>
    </location>
</feature>
<reference evidence="2 3" key="1">
    <citation type="submission" date="2017-09" db="EMBL/GenBank/DDBJ databases">
        <title>Genome sequencing of Besnoitia besnoiti strain Bb-Ger1.</title>
        <authorList>
            <person name="Schares G."/>
            <person name="Venepally P."/>
            <person name="Lorenzi H.A."/>
        </authorList>
    </citation>
    <scope>NUCLEOTIDE SEQUENCE [LARGE SCALE GENOMIC DNA]</scope>
    <source>
        <strain evidence="2 3">Bb-Ger1</strain>
    </source>
</reference>
<feature type="region of interest" description="Disordered" evidence="1">
    <location>
        <begin position="693"/>
        <end position="717"/>
    </location>
</feature>
<protein>
    <submittedName>
        <fullName evidence="2">Uncharacterized protein</fullName>
    </submittedName>
</protein>
<dbReference type="AlphaFoldDB" id="A0A2A9M5J8"/>
<feature type="region of interest" description="Disordered" evidence="1">
    <location>
        <begin position="374"/>
        <end position="492"/>
    </location>
</feature>
<feature type="compositionally biased region" description="Low complexity" evidence="1">
    <location>
        <begin position="47"/>
        <end position="65"/>
    </location>
</feature>
<comment type="caution">
    <text evidence="2">The sequence shown here is derived from an EMBL/GenBank/DDBJ whole genome shotgun (WGS) entry which is preliminary data.</text>
</comment>
<sequence>MTSRGRPLPPPTSFAPHQNAAKPPPPHQNAAKPPPPHERLHARGNPTSASHTSATAASGATCDAAVSQLPRVPSRKGELGLPADGASCQEDDPGLAEITSEPPPHADTLTHDRGATGIRETEAASLGKNQTPAKVDRSHPSGDIGTSEQLDYGATTQRTIPGALPALPPSNGKTRTASPEGMRGCGGAKEEGDSAVASSVHLTPSTSRGEDLPAVDQTLLTRGGLPSPEEATPSGCFVLPPSELDVYLPNTRESRAPTLLGGTKTEGAAPATHATSGANGDPFSSIDDAAPPEGFPHEEAASTSPDAPPPMSGRSTGPVPAPAPSSPHQKAAESCAVPTAQMAERASPVHTARAPSQAARPGVEFAFSFSVPRDQAGSATSGFAVGPPRQRREADETGECCAQGVHPRIPPTRAGMLESATGPFPRSQRGPESHISQRPAEEAASPELSNSEENESRAHQQTKGGQGAAPSRAHEGLRDRNARRTEFHPLPTAWHLRGHRNIWETPETAQPLHADEQSSDSAVYREPPPLHSESYRGPSPAPHPSPSGHEAARRSWKRQETLQAPFAPDGSFVQFVSCAETGPFVPHPAAPDFGGGHPQWASPVPLGGASSSAACSHAPPVVFASFADWTADLPGGAFLPEGLWIPPVGEFLPFCGPGVDLFARLGHPADSAPQPNYRPLGARHTHHSISPLRAAADSPGQARSGHAVASPARGHTSGLMPAALQQCRPRGQINSEMPRCDTGFAFVSTRSHPCGLSPSRAAESHSASGFYRRQLLQQLRLTKQRSAANDALQTKTDDRALPAREGQHRPRGDLGAEPGERPPRAAR</sequence>
<feature type="region of interest" description="Disordered" evidence="1">
    <location>
        <begin position="511"/>
        <end position="558"/>
    </location>
</feature>
<feature type="region of interest" description="Disordered" evidence="1">
    <location>
        <begin position="782"/>
        <end position="827"/>
    </location>
</feature>
<name>A0A2A9M5J8_BESBE</name>
<keyword evidence="3" id="KW-1185">Reference proteome</keyword>
<evidence type="ECO:0000313" key="2">
    <source>
        <dbReference type="EMBL" id="PFH31166.1"/>
    </source>
</evidence>
<feature type="region of interest" description="Disordered" evidence="1">
    <location>
        <begin position="255"/>
        <end position="360"/>
    </location>
</feature>
<dbReference type="KEGG" id="bbes:BESB_030400"/>
<organism evidence="2 3">
    <name type="scientific">Besnoitia besnoiti</name>
    <name type="common">Apicomplexan protozoan</name>
    <dbReference type="NCBI Taxonomy" id="94643"/>
    <lineage>
        <taxon>Eukaryota</taxon>
        <taxon>Sar</taxon>
        <taxon>Alveolata</taxon>
        <taxon>Apicomplexa</taxon>
        <taxon>Conoidasida</taxon>
        <taxon>Coccidia</taxon>
        <taxon>Eucoccidiorida</taxon>
        <taxon>Eimeriorina</taxon>
        <taxon>Sarcocystidae</taxon>
        <taxon>Besnoitia</taxon>
    </lineage>
</organism>
<accession>A0A2A9M5J8</accession>
<gene>
    <name evidence="2" type="ORF">BESB_030400</name>
</gene>
<proteinExistence type="predicted"/>
<dbReference type="EMBL" id="NWUJ01000016">
    <property type="protein sequence ID" value="PFH31166.1"/>
    <property type="molecule type" value="Genomic_DNA"/>
</dbReference>
<feature type="compositionally biased region" description="Basic and acidic residues" evidence="1">
    <location>
        <begin position="795"/>
        <end position="827"/>
    </location>
</feature>
<feature type="region of interest" description="Disordered" evidence="1">
    <location>
        <begin position="1"/>
        <end position="213"/>
    </location>
</feature>
<dbReference type="RefSeq" id="XP_029215175.1">
    <property type="nucleotide sequence ID" value="XM_029361708.1"/>
</dbReference>
<dbReference type="VEuPathDB" id="ToxoDB:BESB_030400"/>
<evidence type="ECO:0000256" key="1">
    <source>
        <dbReference type="SAM" id="MobiDB-lite"/>
    </source>
</evidence>
<feature type="compositionally biased region" description="Basic and acidic residues" evidence="1">
    <location>
        <begin position="472"/>
        <end position="487"/>
    </location>
</feature>
<dbReference type="GeneID" id="40308092"/>
<feature type="compositionally biased region" description="Polar residues" evidence="1">
    <location>
        <begin position="196"/>
        <end position="207"/>
    </location>
</feature>
<dbReference type="Proteomes" id="UP000224006">
    <property type="component" value="Chromosome XIII"/>
</dbReference>
<feature type="compositionally biased region" description="Polar residues" evidence="1">
    <location>
        <begin position="144"/>
        <end position="159"/>
    </location>
</feature>